<dbReference type="InterPro" id="IPR004675">
    <property type="entry name" value="AhpD_core"/>
</dbReference>
<dbReference type="GO" id="GO:0051920">
    <property type="term" value="F:peroxiredoxin activity"/>
    <property type="evidence" value="ECO:0007669"/>
    <property type="project" value="InterPro"/>
</dbReference>
<evidence type="ECO:0000313" key="3">
    <source>
        <dbReference type="Proteomes" id="UP000001600"/>
    </source>
</evidence>
<evidence type="ECO:0000313" key="2">
    <source>
        <dbReference type="EMBL" id="ACM31071.1"/>
    </source>
</evidence>
<dbReference type="KEGG" id="ara:Arad_14221"/>
<sequence length="205" mass="22984">MTSVYSVAPSISTENGMTTIDGLARSQRISRLRIPDESELPEDIQALVDRHHHENWVRALSLNPDTARRFTGHFEHLFAATGRRLPLQDRELIAVVVSATNGCGVCEIHHTRAFGDLLNDPGFARRVALDYHLADLSKRQRALADLAVKVTLSPKTISQADFEKLRDLELSDEELLEAVETASWFNHTNRVTISLGILPDDKFFS</sequence>
<name>B9JPK2_RHIR8</name>
<proteinExistence type="predicted"/>
<dbReference type="SUPFAM" id="SSF69118">
    <property type="entry name" value="AhpD-like"/>
    <property type="match status" value="1"/>
</dbReference>
<dbReference type="NCBIfam" id="TIGR00778">
    <property type="entry name" value="ahpD_dom"/>
    <property type="match status" value="1"/>
</dbReference>
<dbReference type="InterPro" id="IPR029032">
    <property type="entry name" value="AhpD-like"/>
</dbReference>
<dbReference type="InterPro" id="IPR010195">
    <property type="entry name" value="Uncharacterised_peroxidase-rel"/>
</dbReference>
<dbReference type="AlphaFoldDB" id="B9JPK2"/>
<accession>B9JPK2</accession>
<dbReference type="NCBIfam" id="TIGR01926">
    <property type="entry name" value="peroxid_rel"/>
    <property type="match status" value="1"/>
</dbReference>
<evidence type="ECO:0000259" key="1">
    <source>
        <dbReference type="Pfam" id="PF02627"/>
    </source>
</evidence>
<dbReference type="PANTHER" id="PTHR35446">
    <property type="entry name" value="SI:CH211-175M2.5"/>
    <property type="match status" value="1"/>
</dbReference>
<dbReference type="HOGENOM" id="CLU_082760_4_2_5"/>
<feature type="domain" description="Carboxymuconolactone decarboxylase-like" evidence="1">
    <location>
        <begin position="64"/>
        <end position="113"/>
    </location>
</feature>
<dbReference type="Proteomes" id="UP000001600">
    <property type="component" value="Plasmid pAtK84b"/>
</dbReference>
<gene>
    <name evidence="2" type="ordered locus">Arad_14221</name>
</gene>
<keyword evidence="2" id="KW-0614">Plasmid</keyword>
<reference evidence="2 3" key="1">
    <citation type="journal article" date="2009" name="J. Bacteriol.">
        <title>Genome sequences of three Agrobacterium biovars help elucidate the evolution of multichromosome genomes in bacteria.</title>
        <authorList>
            <person name="Slater S.C."/>
            <person name="Goldman B.S."/>
            <person name="Goodner B."/>
            <person name="Setubal J.C."/>
            <person name="Farrand S.K."/>
            <person name="Nester E.W."/>
            <person name="Burr T.J."/>
            <person name="Banta L."/>
            <person name="Dickerman A.W."/>
            <person name="Paulsen I."/>
            <person name="Otten L."/>
            <person name="Suen G."/>
            <person name="Welch R."/>
            <person name="Almeida N.F."/>
            <person name="Arnold F."/>
            <person name="Burton O.T."/>
            <person name="Du Z."/>
            <person name="Ewing A."/>
            <person name="Godsy E."/>
            <person name="Heisel S."/>
            <person name="Houmiel K.L."/>
            <person name="Jhaveri J."/>
            <person name="Lu J."/>
            <person name="Miller N.M."/>
            <person name="Norton S."/>
            <person name="Chen Q."/>
            <person name="Phoolcharoen W."/>
            <person name="Ohlin V."/>
            <person name="Ondrusek D."/>
            <person name="Pride N."/>
            <person name="Stricklin S.L."/>
            <person name="Sun J."/>
            <person name="Wheeler C."/>
            <person name="Wilson L."/>
            <person name="Zhu H."/>
            <person name="Wood D.W."/>
        </authorList>
    </citation>
    <scope>NUCLEOTIDE SEQUENCE [LARGE SCALE GENOMIC DNA]</scope>
    <source>
        <strain evidence="3">K84 / ATCC BAA-868</strain>
        <plasmid evidence="2 3">pAtK84b</plasmid>
    </source>
</reference>
<protein>
    <recommendedName>
        <fullName evidence="1">Carboxymuconolactone decarboxylase-like domain-containing protein</fullName>
    </recommendedName>
</protein>
<geneLocation type="plasmid" evidence="2 3">
    <name>pAtK84b</name>
</geneLocation>
<dbReference type="EMBL" id="CP000630">
    <property type="protein sequence ID" value="ACM31071.1"/>
    <property type="molecule type" value="Genomic_DNA"/>
</dbReference>
<dbReference type="PANTHER" id="PTHR35446:SF2">
    <property type="entry name" value="CARBOXYMUCONOLACTONE DECARBOXYLASE-LIKE DOMAIN-CONTAINING PROTEIN"/>
    <property type="match status" value="1"/>
</dbReference>
<dbReference type="Pfam" id="PF02627">
    <property type="entry name" value="CMD"/>
    <property type="match status" value="1"/>
</dbReference>
<dbReference type="Gene3D" id="1.20.1290.10">
    <property type="entry name" value="AhpD-like"/>
    <property type="match status" value="1"/>
</dbReference>
<organism evidence="2 3">
    <name type="scientific">Rhizobium rhizogenes (strain K84 / ATCC BAA-868)</name>
    <name type="common">Agrobacterium radiobacter</name>
    <dbReference type="NCBI Taxonomy" id="311403"/>
    <lineage>
        <taxon>Bacteria</taxon>
        <taxon>Pseudomonadati</taxon>
        <taxon>Pseudomonadota</taxon>
        <taxon>Alphaproteobacteria</taxon>
        <taxon>Hyphomicrobiales</taxon>
        <taxon>Rhizobiaceae</taxon>
        <taxon>Rhizobium/Agrobacterium group</taxon>
        <taxon>Rhizobium</taxon>
    </lineage>
</organism>
<dbReference type="InterPro" id="IPR003779">
    <property type="entry name" value="CMD-like"/>
</dbReference>